<sequence>MHTPCNLYLAVVHCIIRYLKGTSQGGVFFPIETSFNLFGYSDVDWVGYPDTKRFTTSWCTFRSPRH</sequence>
<dbReference type="Gramene" id="C.cajan_00625.t">
    <property type="protein sequence ID" value="C.cajan_00625.t.cds1"/>
    <property type="gene ID" value="C.cajan_00625"/>
</dbReference>
<name>A0A151SHZ2_CAJCA</name>
<evidence type="ECO:0000313" key="1">
    <source>
        <dbReference type="EMBL" id="KYP54456.1"/>
    </source>
</evidence>
<organism evidence="1 2">
    <name type="scientific">Cajanus cajan</name>
    <name type="common">Pigeon pea</name>
    <name type="synonym">Cajanus indicus</name>
    <dbReference type="NCBI Taxonomy" id="3821"/>
    <lineage>
        <taxon>Eukaryota</taxon>
        <taxon>Viridiplantae</taxon>
        <taxon>Streptophyta</taxon>
        <taxon>Embryophyta</taxon>
        <taxon>Tracheophyta</taxon>
        <taxon>Spermatophyta</taxon>
        <taxon>Magnoliopsida</taxon>
        <taxon>eudicotyledons</taxon>
        <taxon>Gunneridae</taxon>
        <taxon>Pentapetalae</taxon>
        <taxon>rosids</taxon>
        <taxon>fabids</taxon>
        <taxon>Fabales</taxon>
        <taxon>Fabaceae</taxon>
        <taxon>Papilionoideae</taxon>
        <taxon>50 kb inversion clade</taxon>
        <taxon>NPAAA clade</taxon>
        <taxon>indigoferoid/millettioid clade</taxon>
        <taxon>Phaseoleae</taxon>
        <taxon>Cajanus</taxon>
    </lineage>
</organism>
<gene>
    <name evidence="1" type="ORF">KK1_000644</name>
</gene>
<reference evidence="1 2" key="1">
    <citation type="journal article" date="2012" name="Nat. Biotechnol.">
        <title>Draft genome sequence of pigeonpea (Cajanus cajan), an orphan legume crop of resource-poor farmers.</title>
        <authorList>
            <person name="Varshney R.K."/>
            <person name="Chen W."/>
            <person name="Li Y."/>
            <person name="Bharti A.K."/>
            <person name="Saxena R.K."/>
            <person name="Schlueter J.A."/>
            <person name="Donoghue M.T."/>
            <person name="Azam S."/>
            <person name="Fan G."/>
            <person name="Whaley A.M."/>
            <person name="Farmer A.D."/>
            <person name="Sheridan J."/>
            <person name="Iwata A."/>
            <person name="Tuteja R."/>
            <person name="Penmetsa R.V."/>
            <person name="Wu W."/>
            <person name="Upadhyaya H.D."/>
            <person name="Yang S.P."/>
            <person name="Shah T."/>
            <person name="Saxena K.B."/>
            <person name="Michael T."/>
            <person name="McCombie W.R."/>
            <person name="Yang B."/>
            <person name="Zhang G."/>
            <person name="Yang H."/>
            <person name="Wang J."/>
            <person name="Spillane C."/>
            <person name="Cook D.R."/>
            <person name="May G.D."/>
            <person name="Xu X."/>
            <person name="Jackson S.A."/>
        </authorList>
    </citation>
    <scope>NUCLEOTIDE SEQUENCE [LARGE SCALE GENOMIC DNA]</scope>
    <source>
        <strain evidence="2">cv. Asha</strain>
    </source>
</reference>
<dbReference type="PANTHER" id="PTHR11439:SF497">
    <property type="entry name" value="CYSTEINE-RICH RLK (RECEPTOR-LIKE PROTEIN KINASE) 8"/>
    <property type="match status" value="1"/>
</dbReference>
<dbReference type="Proteomes" id="UP000075243">
    <property type="component" value="Chromosome 11"/>
</dbReference>
<dbReference type="EMBL" id="CM003613">
    <property type="protein sequence ID" value="KYP54456.1"/>
    <property type="molecule type" value="Genomic_DNA"/>
</dbReference>
<proteinExistence type="predicted"/>
<keyword evidence="2" id="KW-1185">Reference proteome</keyword>
<protein>
    <recommendedName>
        <fullName evidence="3">Retrovirus-related Pol polyprotein from transposon TNT 1-94</fullName>
    </recommendedName>
</protein>
<dbReference type="PANTHER" id="PTHR11439">
    <property type="entry name" value="GAG-POL-RELATED RETROTRANSPOSON"/>
    <property type="match status" value="1"/>
</dbReference>
<accession>A0A151SHZ2</accession>
<dbReference type="AlphaFoldDB" id="A0A151SHZ2"/>
<evidence type="ECO:0008006" key="3">
    <source>
        <dbReference type="Google" id="ProtNLM"/>
    </source>
</evidence>
<evidence type="ECO:0000313" key="2">
    <source>
        <dbReference type="Proteomes" id="UP000075243"/>
    </source>
</evidence>